<dbReference type="GO" id="GO:0030170">
    <property type="term" value="F:pyridoxal phosphate binding"/>
    <property type="evidence" value="ECO:0007669"/>
    <property type="project" value="UniProtKB-UniRule"/>
</dbReference>
<dbReference type="RefSeq" id="WP_189053606.1">
    <property type="nucleotide sequence ID" value="NZ_BMMK01000002.1"/>
</dbReference>
<dbReference type="PANTHER" id="PTHR10146">
    <property type="entry name" value="PROLINE SYNTHETASE CO-TRANSCRIBED BACTERIAL HOMOLOG PROTEIN"/>
    <property type="match status" value="1"/>
</dbReference>
<dbReference type="InterPro" id="IPR011078">
    <property type="entry name" value="PyrdxlP_homeostasis"/>
</dbReference>
<dbReference type="AlphaFoldDB" id="A0A8J3C665"/>
<dbReference type="Pfam" id="PF01168">
    <property type="entry name" value="Ala_racemase_N"/>
    <property type="match status" value="1"/>
</dbReference>
<dbReference type="CDD" id="cd00635">
    <property type="entry name" value="PLPDE_III_YBL036c_like"/>
    <property type="match status" value="1"/>
</dbReference>
<accession>A0A8J3C665</accession>
<keyword evidence="7" id="KW-1185">Reference proteome</keyword>
<dbReference type="PROSITE" id="PS01211">
    <property type="entry name" value="UPF0001"/>
    <property type="match status" value="1"/>
</dbReference>
<dbReference type="PIRSF" id="PIRSF004848">
    <property type="entry name" value="YBL036c_PLPDEIII"/>
    <property type="match status" value="1"/>
</dbReference>
<comment type="caution">
    <text evidence="6">The sequence shown here is derived from an EMBL/GenBank/DDBJ whole genome shotgun (WGS) entry which is preliminary data.</text>
</comment>
<dbReference type="Gene3D" id="3.20.20.10">
    <property type="entry name" value="Alanine racemase"/>
    <property type="match status" value="1"/>
</dbReference>
<gene>
    <name evidence="6" type="ORF">GCM10012275_06050</name>
</gene>
<feature type="modified residue" description="N6-(pyridoxal phosphate)lysine" evidence="2 3">
    <location>
        <position position="48"/>
    </location>
</feature>
<reference evidence="6" key="1">
    <citation type="journal article" date="2014" name="Int. J. Syst. Evol. Microbiol.">
        <title>Complete genome sequence of Corynebacterium casei LMG S-19264T (=DSM 44701T), isolated from a smear-ripened cheese.</title>
        <authorList>
            <consortium name="US DOE Joint Genome Institute (JGI-PGF)"/>
            <person name="Walter F."/>
            <person name="Albersmeier A."/>
            <person name="Kalinowski J."/>
            <person name="Ruckert C."/>
        </authorList>
    </citation>
    <scope>NUCLEOTIDE SEQUENCE</scope>
    <source>
        <strain evidence="6">CGMCC 4.5737</strain>
    </source>
</reference>
<evidence type="ECO:0000256" key="3">
    <source>
        <dbReference type="PIRSR" id="PIRSR004848-1"/>
    </source>
</evidence>
<comment type="cofactor">
    <cofactor evidence="3">
        <name>pyridoxal 5'-phosphate</name>
        <dbReference type="ChEBI" id="CHEBI:597326"/>
    </cofactor>
</comment>
<dbReference type="InterPro" id="IPR029066">
    <property type="entry name" value="PLP-binding_barrel"/>
</dbReference>
<reference evidence="6" key="2">
    <citation type="submission" date="2020-09" db="EMBL/GenBank/DDBJ databases">
        <authorList>
            <person name="Sun Q."/>
            <person name="Zhou Y."/>
        </authorList>
    </citation>
    <scope>NUCLEOTIDE SEQUENCE</scope>
    <source>
        <strain evidence="6">CGMCC 4.5737</strain>
    </source>
</reference>
<dbReference type="Proteomes" id="UP000637578">
    <property type="component" value="Unassembled WGS sequence"/>
</dbReference>
<organism evidence="6 7">
    <name type="scientific">Longimycelium tulufanense</name>
    <dbReference type="NCBI Taxonomy" id="907463"/>
    <lineage>
        <taxon>Bacteria</taxon>
        <taxon>Bacillati</taxon>
        <taxon>Actinomycetota</taxon>
        <taxon>Actinomycetes</taxon>
        <taxon>Pseudonocardiales</taxon>
        <taxon>Pseudonocardiaceae</taxon>
        <taxon>Longimycelium</taxon>
    </lineage>
</organism>
<evidence type="ECO:0000256" key="1">
    <source>
        <dbReference type="ARBA" id="ARBA00022898"/>
    </source>
</evidence>
<name>A0A8J3C665_9PSEU</name>
<evidence type="ECO:0000313" key="6">
    <source>
        <dbReference type="EMBL" id="GGM37811.1"/>
    </source>
</evidence>
<dbReference type="EMBL" id="BMMK01000002">
    <property type="protein sequence ID" value="GGM37811.1"/>
    <property type="molecule type" value="Genomic_DNA"/>
</dbReference>
<protein>
    <recommendedName>
        <fullName evidence="2">Pyridoxal phosphate homeostasis protein</fullName>
        <shortName evidence="2">PLP homeostasis protein</shortName>
    </recommendedName>
</protein>
<evidence type="ECO:0000256" key="2">
    <source>
        <dbReference type="HAMAP-Rule" id="MF_02087"/>
    </source>
</evidence>
<evidence type="ECO:0000259" key="5">
    <source>
        <dbReference type="Pfam" id="PF01168"/>
    </source>
</evidence>
<dbReference type="SUPFAM" id="SSF51419">
    <property type="entry name" value="PLP-binding barrel"/>
    <property type="match status" value="1"/>
</dbReference>
<feature type="domain" description="Alanine racemase N-terminal" evidence="5">
    <location>
        <begin position="20"/>
        <end position="246"/>
    </location>
</feature>
<dbReference type="HAMAP" id="MF_02087">
    <property type="entry name" value="PLP_homeostasis"/>
    <property type="match status" value="1"/>
</dbReference>
<evidence type="ECO:0000313" key="7">
    <source>
        <dbReference type="Proteomes" id="UP000637578"/>
    </source>
</evidence>
<evidence type="ECO:0000256" key="4">
    <source>
        <dbReference type="RuleBase" id="RU004514"/>
    </source>
</evidence>
<dbReference type="NCBIfam" id="TIGR00044">
    <property type="entry name" value="YggS family pyridoxal phosphate-dependent enzyme"/>
    <property type="match status" value="1"/>
</dbReference>
<dbReference type="PANTHER" id="PTHR10146:SF14">
    <property type="entry name" value="PYRIDOXAL PHOSPHATE HOMEOSTASIS PROTEIN"/>
    <property type="match status" value="1"/>
</dbReference>
<comment type="function">
    <text evidence="2">Pyridoxal 5'-phosphate (PLP)-binding protein, which is involved in PLP homeostasis.</text>
</comment>
<dbReference type="InterPro" id="IPR001608">
    <property type="entry name" value="Ala_racemase_N"/>
</dbReference>
<keyword evidence="1 2" id="KW-0663">Pyridoxal phosphate</keyword>
<comment type="similarity">
    <text evidence="2 4">Belongs to the pyridoxal phosphate-binding protein YggS/PROSC family.</text>
</comment>
<proteinExistence type="inferred from homology"/>
<sequence>MTPPASHDIDPRTAEIAAGLRAVRERITAACRAAGRDPGEVRLLPVTKTFPAEDVARLVDLGLTEFGENRDQEAGAKTAELARLRPDATVRWHMVGRLQRNKARHVVRWAGMVQSVDSPRLATALERAVASARAAGERTEPPLDVLVQASLDADPTRGGCPLPDLPELADQIASSSELRLRGVMAVAPLGADPDDAFSTLAQAVDLLRKDHPAATELSAGMSGDLEQAIAHGSTWVRVGTALLGGRRLASP</sequence>